<keyword evidence="4" id="KW-1185">Reference proteome</keyword>
<dbReference type="KEGG" id="fll:EI427_07735"/>
<sequence>MIAEAIKSALLDWGVVVVPDLGTFWSEESGAEVSPSGNIIKPPHVSISFSSAEDDIEMYSLVTFISKTEDLDEDEVAIQVSMFVANLQQRLDDGEIAPIGDLGYFLTDESGETSFRQRSESNIEPDSFGLPKITATPLMENDIQDEEEEYSELEEEEEEKSSKPVWLYVSIPVILLLTAVGYFLIKPTTPVVVKTEQETQQEEVIEEETIQEEDNEIDVKTTTIDIKKVNDDIQEVEVTEEVFVEEETGRPGHSDGHYHIVISSFNNQKQADAAIKQAKKKGFDDVGVIVSKGKYRVAIKGYQSHKDAKADLESTQRAFKGAWVWRY</sequence>
<gene>
    <name evidence="3" type="ORF">EI427_07735</name>
</gene>
<evidence type="ECO:0000313" key="3">
    <source>
        <dbReference type="EMBL" id="AZQ62130.1"/>
    </source>
</evidence>
<evidence type="ECO:0000256" key="1">
    <source>
        <dbReference type="SAM" id="Coils"/>
    </source>
</evidence>
<dbReference type="AlphaFoldDB" id="A0A3Q9FN99"/>
<dbReference type="Pfam" id="PF18174">
    <property type="entry name" value="HU-CCDC81_bac_1"/>
    <property type="match status" value="1"/>
</dbReference>
<dbReference type="Gene3D" id="3.30.70.1070">
    <property type="entry name" value="Sporulation related repeat"/>
    <property type="match status" value="1"/>
</dbReference>
<dbReference type="OrthoDB" id="653949at2"/>
<dbReference type="InterPro" id="IPR040495">
    <property type="entry name" value="HU-CCDC81_bac_1"/>
</dbReference>
<accession>A0A3Q9FN99</accession>
<keyword evidence="1" id="KW-0175">Coiled coil</keyword>
<feature type="domain" description="SPOR" evidence="2">
    <location>
        <begin position="252"/>
        <end position="327"/>
    </location>
</feature>
<dbReference type="GO" id="GO:0042834">
    <property type="term" value="F:peptidoglycan binding"/>
    <property type="evidence" value="ECO:0007669"/>
    <property type="project" value="InterPro"/>
</dbReference>
<evidence type="ECO:0000313" key="4">
    <source>
        <dbReference type="Proteomes" id="UP000267268"/>
    </source>
</evidence>
<protein>
    <submittedName>
        <fullName evidence="3">SPOR domain-containing protein</fullName>
    </submittedName>
</protein>
<dbReference type="SUPFAM" id="SSF110997">
    <property type="entry name" value="Sporulation related repeat"/>
    <property type="match status" value="1"/>
</dbReference>
<dbReference type="Proteomes" id="UP000267268">
    <property type="component" value="Chromosome 1"/>
</dbReference>
<name>A0A3Q9FN99_9BACT</name>
<feature type="coiled-coil region" evidence="1">
    <location>
        <begin position="136"/>
        <end position="163"/>
    </location>
</feature>
<dbReference type="InterPro" id="IPR036680">
    <property type="entry name" value="SPOR-like_sf"/>
</dbReference>
<reference evidence="3 4" key="1">
    <citation type="submission" date="2018-12" db="EMBL/GenBank/DDBJ databases">
        <title>Flammeovirga pectinis sp. nov., isolated from the gut of the Korean scallop, Patinopecten yessoensis.</title>
        <authorList>
            <person name="Bae J.-W."/>
            <person name="Jeong Y.-S."/>
            <person name="Kang W."/>
        </authorList>
    </citation>
    <scope>NUCLEOTIDE SEQUENCE [LARGE SCALE GENOMIC DNA]</scope>
    <source>
        <strain evidence="3 4">L12M1</strain>
    </source>
</reference>
<dbReference type="Pfam" id="PF18175">
    <property type="entry name" value="HU-CCDC81_bac_2"/>
    <property type="match status" value="1"/>
</dbReference>
<organism evidence="3 4">
    <name type="scientific">Flammeovirga pectinis</name>
    <dbReference type="NCBI Taxonomy" id="2494373"/>
    <lineage>
        <taxon>Bacteria</taxon>
        <taxon>Pseudomonadati</taxon>
        <taxon>Bacteroidota</taxon>
        <taxon>Cytophagia</taxon>
        <taxon>Cytophagales</taxon>
        <taxon>Flammeovirgaceae</taxon>
        <taxon>Flammeovirga</taxon>
    </lineage>
</organism>
<proteinExistence type="predicted"/>
<dbReference type="InterPro" id="IPR007730">
    <property type="entry name" value="SPOR-like_dom"/>
</dbReference>
<dbReference type="Pfam" id="PF05036">
    <property type="entry name" value="SPOR"/>
    <property type="match status" value="1"/>
</dbReference>
<dbReference type="RefSeq" id="WP_126613360.1">
    <property type="nucleotide sequence ID" value="NZ_CP034562.1"/>
</dbReference>
<dbReference type="PROSITE" id="PS51724">
    <property type="entry name" value="SPOR"/>
    <property type="match status" value="1"/>
</dbReference>
<evidence type="ECO:0000259" key="2">
    <source>
        <dbReference type="PROSITE" id="PS51724"/>
    </source>
</evidence>
<dbReference type="InterPro" id="IPR041268">
    <property type="entry name" value="HU-CCDC81_bac_2"/>
</dbReference>
<dbReference type="EMBL" id="CP034562">
    <property type="protein sequence ID" value="AZQ62130.1"/>
    <property type="molecule type" value="Genomic_DNA"/>
</dbReference>